<dbReference type="EMBL" id="CP114589">
    <property type="protein sequence ID" value="WBA10444.1"/>
    <property type="molecule type" value="Genomic_DNA"/>
</dbReference>
<keyword evidence="1" id="KW-0614">Plasmid</keyword>
<accession>A0AA47LT32</accession>
<dbReference type="Proteomes" id="UP001164748">
    <property type="component" value="Plasmid unnamed"/>
</dbReference>
<dbReference type="Gene3D" id="6.10.280.50">
    <property type="match status" value="1"/>
</dbReference>
<dbReference type="Pfam" id="PF04325">
    <property type="entry name" value="DUF465"/>
    <property type="match status" value="1"/>
</dbReference>
<dbReference type="InterPro" id="IPR038444">
    <property type="entry name" value="DUF465_sf"/>
</dbReference>
<name>A0AA47LT32_9GAMM</name>
<evidence type="ECO:0000313" key="2">
    <source>
        <dbReference type="Proteomes" id="UP001164748"/>
    </source>
</evidence>
<dbReference type="InterPro" id="IPR007420">
    <property type="entry name" value="DUF465"/>
</dbReference>
<gene>
    <name evidence="1" type="ORF">N8M53_13905</name>
</gene>
<reference evidence="1" key="1">
    <citation type="submission" date="2022-09" db="EMBL/GenBank/DDBJ databases">
        <authorList>
            <person name="Li Z.-J."/>
        </authorList>
    </citation>
    <scope>NUCLEOTIDE SEQUENCE</scope>
    <source>
        <strain evidence="1">TGB11</strain>
        <plasmid evidence="1">unnamed</plasmid>
    </source>
</reference>
<proteinExistence type="predicted"/>
<sequence>MQGENHALVFDFPEHRDRIHHLKQCDPAFQLDAQRYHQLDHHIRGLEMNQIPTSDDVFTAMKRQRAHLKDRLYEKLRTH</sequence>
<organism evidence="1 2">
    <name type="scientific">Salinivibrio kushneri</name>
    <dbReference type="NCBI Taxonomy" id="1908198"/>
    <lineage>
        <taxon>Bacteria</taxon>
        <taxon>Pseudomonadati</taxon>
        <taxon>Pseudomonadota</taxon>
        <taxon>Gammaproteobacteria</taxon>
        <taxon>Vibrionales</taxon>
        <taxon>Vibrionaceae</taxon>
        <taxon>Salinivibrio</taxon>
    </lineage>
</organism>
<evidence type="ECO:0000313" key="1">
    <source>
        <dbReference type="EMBL" id="WBA10444.1"/>
    </source>
</evidence>
<protein>
    <submittedName>
        <fullName evidence="1">DUF465 domain-containing protein</fullName>
    </submittedName>
</protein>
<geneLocation type="plasmid" evidence="1 2">
    <name>unnamed</name>
</geneLocation>
<dbReference type="RefSeq" id="WP_269580457.1">
    <property type="nucleotide sequence ID" value="NZ_CP114589.1"/>
</dbReference>
<dbReference type="AlphaFoldDB" id="A0AA47LT32"/>